<dbReference type="Pfam" id="PF03374">
    <property type="entry name" value="ANT"/>
    <property type="match status" value="1"/>
</dbReference>
<accession>A0ABW5G2X4</accession>
<protein>
    <submittedName>
        <fullName evidence="3">Phage antirepressor KilAC domain-containing protein</fullName>
    </submittedName>
</protein>
<feature type="compositionally biased region" description="Polar residues" evidence="1">
    <location>
        <begin position="1"/>
        <end position="14"/>
    </location>
</feature>
<organism evidence="3 4">
    <name type="scientific">Amycolatopsis pigmentata</name>
    <dbReference type="NCBI Taxonomy" id="450801"/>
    <lineage>
        <taxon>Bacteria</taxon>
        <taxon>Bacillati</taxon>
        <taxon>Actinomycetota</taxon>
        <taxon>Actinomycetes</taxon>
        <taxon>Pseudonocardiales</taxon>
        <taxon>Pseudonocardiaceae</taxon>
        <taxon>Amycolatopsis</taxon>
    </lineage>
</organism>
<name>A0ABW5G2X4_9PSEU</name>
<dbReference type="InterPro" id="IPR005039">
    <property type="entry name" value="Ant_C"/>
</dbReference>
<dbReference type="RefSeq" id="WP_378270285.1">
    <property type="nucleotide sequence ID" value="NZ_JBHUKR010000022.1"/>
</dbReference>
<evidence type="ECO:0000259" key="2">
    <source>
        <dbReference type="Pfam" id="PF03374"/>
    </source>
</evidence>
<dbReference type="EMBL" id="JBHUKR010000022">
    <property type="protein sequence ID" value="MFD2421605.1"/>
    <property type="molecule type" value="Genomic_DNA"/>
</dbReference>
<reference evidence="4" key="1">
    <citation type="journal article" date="2019" name="Int. J. Syst. Evol. Microbiol.">
        <title>The Global Catalogue of Microorganisms (GCM) 10K type strain sequencing project: providing services to taxonomists for standard genome sequencing and annotation.</title>
        <authorList>
            <consortium name="The Broad Institute Genomics Platform"/>
            <consortium name="The Broad Institute Genome Sequencing Center for Infectious Disease"/>
            <person name="Wu L."/>
            <person name="Ma J."/>
        </authorList>
    </citation>
    <scope>NUCLEOTIDE SEQUENCE [LARGE SCALE GENOMIC DNA]</scope>
    <source>
        <strain evidence="4">CGMCC 4.7645</strain>
    </source>
</reference>
<sequence length="294" mass="32778">MSTAVEHYCNTTKNAPIRRDDMSELTSATDLEPMPRAERDRYGDRVDVLDKVKALRLLPDGVHVTTEMVANYYEVGTTAISSLVFDNRDEMNANGYRVIEGKELASLKEVSQVGARAPRLAVFNRRAVVRVGLLLRDSPIARAVRDAVQDGYEAASVFQIPHTFAEALELAAKQARQLETAEAKVAELEPKADLAETFLIADGSSRLVREAAKLLGMREGELRRFLLDEHLIFPKHAPCGAVSYDFYAEFAHHFVAKETVIEHTWGTCSHYTLRITARGIELIRKRLAKLPAAS</sequence>
<gene>
    <name evidence="3" type="ORF">ACFSXZ_35270</name>
</gene>
<proteinExistence type="predicted"/>
<evidence type="ECO:0000313" key="3">
    <source>
        <dbReference type="EMBL" id="MFD2421605.1"/>
    </source>
</evidence>
<dbReference type="Proteomes" id="UP001597417">
    <property type="component" value="Unassembled WGS sequence"/>
</dbReference>
<feature type="region of interest" description="Disordered" evidence="1">
    <location>
        <begin position="1"/>
        <end position="39"/>
    </location>
</feature>
<feature type="domain" description="Antirepressor protein C-terminal" evidence="2">
    <location>
        <begin position="182"/>
        <end position="288"/>
    </location>
</feature>
<keyword evidence="4" id="KW-1185">Reference proteome</keyword>
<evidence type="ECO:0000313" key="4">
    <source>
        <dbReference type="Proteomes" id="UP001597417"/>
    </source>
</evidence>
<comment type="caution">
    <text evidence="3">The sequence shown here is derived from an EMBL/GenBank/DDBJ whole genome shotgun (WGS) entry which is preliminary data.</text>
</comment>
<evidence type="ECO:0000256" key="1">
    <source>
        <dbReference type="SAM" id="MobiDB-lite"/>
    </source>
</evidence>